<evidence type="ECO:0000313" key="3">
    <source>
        <dbReference type="Proteomes" id="UP000694005"/>
    </source>
</evidence>
<dbReference type="AlphaFoldDB" id="A0A8D9HL75"/>
<evidence type="ECO:0000256" key="1">
    <source>
        <dbReference type="SAM" id="Phobius"/>
    </source>
</evidence>
<organism evidence="2 3">
    <name type="scientific">Brassica campestris</name>
    <name type="common">Field mustard</name>
    <dbReference type="NCBI Taxonomy" id="3711"/>
    <lineage>
        <taxon>Eukaryota</taxon>
        <taxon>Viridiplantae</taxon>
        <taxon>Streptophyta</taxon>
        <taxon>Embryophyta</taxon>
        <taxon>Tracheophyta</taxon>
        <taxon>Spermatophyta</taxon>
        <taxon>Magnoliopsida</taxon>
        <taxon>eudicotyledons</taxon>
        <taxon>Gunneridae</taxon>
        <taxon>Pentapetalae</taxon>
        <taxon>rosids</taxon>
        <taxon>malvids</taxon>
        <taxon>Brassicales</taxon>
        <taxon>Brassicaceae</taxon>
        <taxon>Brassiceae</taxon>
        <taxon>Brassica</taxon>
    </lineage>
</organism>
<sequence>SCSDFTRLYRCSCLLPHRTAKVCINCFRFYVFHFFAIESSLEVLYLLITF</sequence>
<feature type="transmembrane region" description="Helical" evidence="1">
    <location>
        <begin position="27"/>
        <end position="48"/>
    </location>
</feature>
<dbReference type="Proteomes" id="UP000694005">
    <property type="component" value="Chromosome A07"/>
</dbReference>
<evidence type="ECO:0000313" key="2">
    <source>
        <dbReference type="EMBL" id="CAG7900947.1"/>
    </source>
</evidence>
<dbReference type="EMBL" id="LS974623">
    <property type="protein sequence ID" value="CAG7900947.1"/>
    <property type="molecule type" value="Genomic_DNA"/>
</dbReference>
<keyword evidence="1" id="KW-1133">Transmembrane helix</keyword>
<feature type="non-terminal residue" evidence="2">
    <location>
        <position position="50"/>
    </location>
</feature>
<name>A0A8D9HL75_BRACM</name>
<dbReference type="Gramene" id="A07p05910.2_BraZ1">
    <property type="protein sequence ID" value="A07p05910.2_BraZ1.CDS.1"/>
    <property type="gene ID" value="A07g05910.2_BraZ1"/>
</dbReference>
<keyword evidence="1" id="KW-0812">Transmembrane</keyword>
<feature type="non-terminal residue" evidence="2">
    <location>
        <position position="1"/>
    </location>
</feature>
<proteinExistence type="predicted"/>
<accession>A0A8D9HL75</accession>
<protein>
    <submittedName>
        <fullName evidence="2">Uncharacterized protein</fullName>
    </submittedName>
</protein>
<reference evidence="2 3" key="1">
    <citation type="submission" date="2021-07" db="EMBL/GenBank/DDBJ databases">
        <authorList>
            <consortium name="Genoscope - CEA"/>
            <person name="William W."/>
        </authorList>
    </citation>
    <scope>NUCLEOTIDE SEQUENCE [LARGE SCALE GENOMIC DNA]</scope>
</reference>
<gene>
    <name evidence="2" type="ORF">BRAPAZ1V2_A07P05910.2</name>
</gene>
<keyword evidence="1" id="KW-0472">Membrane</keyword>